<dbReference type="EMBL" id="JBHULT010000006">
    <property type="protein sequence ID" value="MFD2516987.1"/>
    <property type="molecule type" value="Genomic_DNA"/>
</dbReference>
<proteinExistence type="predicted"/>
<dbReference type="PANTHER" id="PTHR35802">
    <property type="entry name" value="PROTEASE SYNTHASE AND SPORULATION PROTEIN PAI 2"/>
    <property type="match status" value="1"/>
</dbReference>
<reference evidence="2" key="1">
    <citation type="journal article" date="2019" name="Int. J. Syst. Evol. Microbiol.">
        <title>The Global Catalogue of Microorganisms (GCM) 10K type strain sequencing project: providing services to taxonomists for standard genome sequencing and annotation.</title>
        <authorList>
            <consortium name="The Broad Institute Genomics Platform"/>
            <consortium name="The Broad Institute Genome Sequencing Center for Infectious Disease"/>
            <person name="Wu L."/>
            <person name="Ma J."/>
        </authorList>
    </citation>
    <scope>NUCLEOTIDE SEQUENCE [LARGE SCALE GENOMIC DNA]</scope>
    <source>
        <strain evidence="2">KCTC 42585</strain>
    </source>
</reference>
<dbReference type="PANTHER" id="PTHR35802:SF1">
    <property type="entry name" value="PROTEASE SYNTHASE AND SPORULATION PROTEIN PAI 2"/>
    <property type="match status" value="1"/>
</dbReference>
<evidence type="ECO:0000313" key="2">
    <source>
        <dbReference type="Proteomes" id="UP001597468"/>
    </source>
</evidence>
<name>A0ABW5IVP2_9FLAO</name>
<dbReference type="Pfam" id="PF04299">
    <property type="entry name" value="FMN_bind_2"/>
    <property type="match status" value="1"/>
</dbReference>
<dbReference type="RefSeq" id="WP_380748600.1">
    <property type="nucleotide sequence ID" value="NZ_JBHULT010000006.1"/>
</dbReference>
<dbReference type="Gene3D" id="2.30.110.10">
    <property type="entry name" value="Electron Transport, Fmn-binding Protein, Chain A"/>
    <property type="match status" value="1"/>
</dbReference>
<sequence length="206" mass="24086">MFQPDKYQKKDRQYIFDFIKAHPFATFVIKGKELLATHIPILLKGNAENFILYGHIAEANEQYRHLKNELEGLLIFHGAQGYVSSSWYKNVDISTWDYSAVHVNVNLKIQSREELVESLKNLVHRFEKDQDDPVYYEDLPEEMIEDHLPMITGFWCEPTKIQAIAKWHQGYDKDDIHSVTRHLEMRGDPLSSELSKNIKKEHGTGN</sequence>
<gene>
    <name evidence="1" type="ORF">ACFSTG_03705</name>
</gene>
<protein>
    <submittedName>
        <fullName evidence="1">FMN-binding negative transcriptional regulator</fullName>
    </submittedName>
</protein>
<dbReference type="InterPro" id="IPR007396">
    <property type="entry name" value="TR_PAI2-type"/>
</dbReference>
<comment type="caution">
    <text evidence="1">The sequence shown here is derived from an EMBL/GenBank/DDBJ whole genome shotgun (WGS) entry which is preliminary data.</text>
</comment>
<evidence type="ECO:0000313" key="1">
    <source>
        <dbReference type="EMBL" id="MFD2516987.1"/>
    </source>
</evidence>
<keyword evidence="2" id="KW-1185">Reference proteome</keyword>
<dbReference type="SUPFAM" id="SSF50475">
    <property type="entry name" value="FMN-binding split barrel"/>
    <property type="match status" value="1"/>
</dbReference>
<organism evidence="1 2">
    <name type="scientific">Salinimicrobium flavum</name>
    <dbReference type="NCBI Taxonomy" id="1737065"/>
    <lineage>
        <taxon>Bacteria</taxon>
        <taxon>Pseudomonadati</taxon>
        <taxon>Bacteroidota</taxon>
        <taxon>Flavobacteriia</taxon>
        <taxon>Flavobacteriales</taxon>
        <taxon>Flavobacteriaceae</taxon>
        <taxon>Salinimicrobium</taxon>
    </lineage>
</organism>
<accession>A0ABW5IVP2</accession>
<dbReference type="InterPro" id="IPR012349">
    <property type="entry name" value="Split_barrel_FMN-bd"/>
</dbReference>
<dbReference type="PIRSF" id="PIRSF010372">
    <property type="entry name" value="PaiB"/>
    <property type="match status" value="1"/>
</dbReference>
<dbReference type="Proteomes" id="UP001597468">
    <property type="component" value="Unassembled WGS sequence"/>
</dbReference>